<dbReference type="PATRIC" id="fig|1150469.3.peg.3328"/>
<reference evidence="2 3" key="1">
    <citation type="submission" date="2012-02" db="EMBL/GenBank/DDBJ databases">
        <title>Shotgun genome sequence of Phaeospirillum photometricum DSM 122.</title>
        <authorList>
            <person name="Duquesne K."/>
            <person name="Sturgis J."/>
        </authorList>
    </citation>
    <scope>NUCLEOTIDE SEQUENCE [LARGE SCALE GENOMIC DNA]</scope>
    <source>
        <strain evidence="3">DSM122</strain>
    </source>
</reference>
<evidence type="ECO:0000313" key="2">
    <source>
        <dbReference type="EMBL" id="CCG09575.1"/>
    </source>
</evidence>
<dbReference type="AlphaFoldDB" id="H6SQ56"/>
<dbReference type="HOGENOM" id="CLU_2181920_0_0_5"/>
<dbReference type="STRING" id="1150469.RSPPHO_02949"/>
<keyword evidence="3" id="KW-1185">Reference proteome</keyword>
<proteinExistence type="predicted"/>
<organism evidence="2 3">
    <name type="scientific">Pararhodospirillum photometricum DSM 122</name>
    <dbReference type="NCBI Taxonomy" id="1150469"/>
    <lineage>
        <taxon>Bacteria</taxon>
        <taxon>Pseudomonadati</taxon>
        <taxon>Pseudomonadota</taxon>
        <taxon>Alphaproteobacteria</taxon>
        <taxon>Rhodospirillales</taxon>
        <taxon>Rhodospirillaceae</taxon>
        <taxon>Pararhodospirillum</taxon>
    </lineage>
</organism>
<sequence length="109" mass="11960">MSLKPTILCVALVMMASPAWAQSARTFRVSCDDGLSFQLSLRPEASGGPGRTATLTLGEDPPQLLLIDSQAETTTYENARYRFQALADQKAFQLIELRNGRTTAIHTCR</sequence>
<gene>
    <name evidence="2" type="ORF">RSPPHO_02949</name>
</gene>
<dbReference type="Proteomes" id="UP000033220">
    <property type="component" value="Chromosome DSM 122"/>
</dbReference>
<evidence type="ECO:0000313" key="3">
    <source>
        <dbReference type="Proteomes" id="UP000033220"/>
    </source>
</evidence>
<dbReference type="KEGG" id="rpm:RSPPHO_02949"/>
<dbReference type="RefSeq" id="WP_014416204.1">
    <property type="nucleotide sequence ID" value="NC_017059.1"/>
</dbReference>
<feature type="signal peptide" evidence="1">
    <location>
        <begin position="1"/>
        <end position="21"/>
    </location>
</feature>
<keyword evidence="1" id="KW-0732">Signal</keyword>
<feature type="chain" id="PRO_5003606819" description="C-type lysozyme inhibitor domain-containing protein" evidence="1">
    <location>
        <begin position="22"/>
        <end position="109"/>
    </location>
</feature>
<dbReference type="EMBL" id="HE663493">
    <property type="protein sequence ID" value="CCG09575.1"/>
    <property type="molecule type" value="Genomic_DNA"/>
</dbReference>
<evidence type="ECO:0000256" key="1">
    <source>
        <dbReference type="SAM" id="SignalP"/>
    </source>
</evidence>
<evidence type="ECO:0008006" key="4">
    <source>
        <dbReference type="Google" id="ProtNLM"/>
    </source>
</evidence>
<name>H6SQ56_PARPM</name>
<protein>
    <recommendedName>
        <fullName evidence="4">C-type lysozyme inhibitor domain-containing protein</fullName>
    </recommendedName>
</protein>
<accession>H6SQ56</accession>